<protein>
    <submittedName>
        <fullName evidence="1">Uncharacterized protein</fullName>
    </submittedName>
</protein>
<name>A0ABW5RU60_9BACI</name>
<evidence type="ECO:0000313" key="1">
    <source>
        <dbReference type="EMBL" id="MFD2682007.1"/>
    </source>
</evidence>
<reference evidence="2" key="1">
    <citation type="journal article" date="2019" name="Int. J. Syst. Evol. Microbiol.">
        <title>The Global Catalogue of Microorganisms (GCM) 10K type strain sequencing project: providing services to taxonomists for standard genome sequencing and annotation.</title>
        <authorList>
            <consortium name="The Broad Institute Genomics Platform"/>
            <consortium name="The Broad Institute Genome Sequencing Center for Infectious Disease"/>
            <person name="Wu L."/>
            <person name="Ma J."/>
        </authorList>
    </citation>
    <scope>NUCLEOTIDE SEQUENCE [LARGE SCALE GENOMIC DNA]</scope>
    <source>
        <strain evidence="2">KCTC 3913</strain>
    </source>
</reference>
<organism evidence="1 2">
    <name type="scientific">Bacillus seohaeanensis</name>
    <dbReference type="NCBI Taxonomy" id="284580"/>
    <lineage>
        <taxon>Bacteria</taxon>
        <taxon>Bacillati</taxon>
        <taxon>Bacillota</taxon>
        <taxon>Bacilli</taxon>
        <taxon>Bacillales</taxon>
        <taxon>Bacillaceae</taxon>
        <taxon>Bacillus</taxon>
    </lineage>
</organism>
<proteinExistence type="predicted"/>
<evidence type="ECO:0000313" key="2">
    <source>
        <dbReference type="Proteomes" id="UP001597506"/>
    </source>
</evidence>
<dbReference type="EMBL" id="JBHUMF010000031">
    <property type="protein sequence ID" value="MFD2682007.1"/>
    <property type="molecule type" value="Genomic_DNA"/>
</dbReference>
<dbReference type="Proteomes" id="UP001597506">
    <property type="component" value="Unassembled WGS sequence"/>
</dbReference>
<accession>A0ABW5RU60</accession>
<gene>
    <name evidence="1" type="ORF">ACFSUL_14795</name>
</gene>
<sequence length="102" mass="11635">MELHEETIYYLENPEDGITKLATGTQIKYGNTIKDVFGLADINDLLMMLKHNKKFQECICEAHGINEQDITLNLIFRVASKSDLSHVKDQEAEKEKEGQVPL</sequence>
<dbReference type="RefSeq" id="WP_377936669.1">
    <property type="nucleotide sequence ID" value="NZ_JBHUMF010000031.1"/>
</dbReference>
<comment type="caution">
    <text evidence="1">The sequence shown here is derived from an EMBL/GenBank/DDBJ whole genome shotgun (WGS) entry which is preliminary data.</text>
</comment>
<keyword evidence="2" id="KW-1185">Reference proteome</keyword>